<dbReference type="RefSeq" id="WP_377122384.1">
    <property type="nucleotide sequence ID" value="NZ_JBHUHN010000001.1"/>
</dbReference>
<accession>A0ABW5XLP7</accession>
<proteinExistence type="predicted"/>
<dbReference type="NCBIfam" id="NF033105">
    <property type="entry name" value="bla_subclass_B3"/>
    <property type="match status" value="1"/>
</dbReference>
<dbReference type="Pfam" id="PF00753">
    <property type="entry name" value="Lactamase_B"/>
    <property type="match status" value="1"/>
</dbReference>
<name>A0ABW5XLP7_9SPHI</name>
<keyword evidence="4" id="KW-1185">Reference proteome</keyword>
<dbReference type="SUPFAM" id="SSF56281">
    <property type="entry name" value="Metallo-hydrolase/oxidoreductase"/>
    <property type="match status" value="1"/>
</dbReference>
<evidence type="ECO:0000313" key="3">
    <source>
        <dbReference type="EMBL" id="MFD2863205.1"/>
    </source>
</evidence>
<reference evidence="4" key="1">
    <citation type="journal article" date="2019" name="Int. J. Syst. Evol. Microbiol.">
        <title>The Global Catalogue of Microorganisms (GCM) 10K type strain sequencing project: providing services to taxonomists for standard genome sequencing and annotation.</title>
        <authorList>
            <consortium name="The Broad Institute Genomics Platform"/>
            <consortium name="The Broad Institute Genome Sequencing Center for Infectious Disease"/>
            <person name="Wu L."/>
            <person name="Ma J."/>
        </authorList>
    </citation>
    <scope>NUCLEOTIDE SEQUENCE [LARGE SCALE GENOMIC DNA]</scope>
    <source>
        <strain evidence="4">KCTC 52232</strain>
    </source>
</reference>
<dbReference type="Proteomes" id="UP001597601">
    <property type="component" value="Unassembled WGS sequence"/>
</dbReference>
<organism evidence="3 4">
    <name type="scientific">Mucilaginibacter antarcticus</name>
    <dbReference type="NCBI Taxonomy" id="1855725"/>
    <lineage>
        <taxon>Bacteria</taxon>
        <taxon>Pseudomonadati</taxon>
        <taxon>Bacteroidota</taxon>
        <taxon>Sphingobacteriia</taxon>
        <taxon>Sphingobacteriales</taxon>
        <taxon>Sphingobacteriaceae</taxon>
        <taxon>Mucilaginibacter</taxon>
    </lineage>
</organism>
<feature type="signal peptide" evidence="1">
    <location>
        <begin position="1"/>
        <end position="19"/>
    </location>
</feature>
<comment type="caution">
    <text evidence="3">The sequence shown here is derived from an EMBL/GenBank/DDBJ whole genome shotgun (WGS) entry which is preliminary data.</text>
</comment>
<evidence type="ECO:0000313" key="4">
    <source>
        <dbReference type="Proteomes" id="UP001597601"/>
    </source>
</evidence>
<dbReference type="InterPro" id="IPR050855">
    <property type="entry name" value="NDM-1-like"/>
</dbReference>
<dbReference type="NCBIfam" id="NF012229">
    <property type="entry name" value="bla_class_B_core"/>
    <property type="match status" value="1"/>
</dbReference>
<feature type="chain" id="PRO_5047227523" evidence="1">
    <location>
        <begin position="20"/>
        <end position="293"/>
    </location>
</feature>
<dbReference type="InterPro" id="IPR036866">
    <property type="entry name" value="RibonucZ/Hydroxyglut_hydro"/>
</dbReference>
<keyword evidence="1" id="KW-0732">Signal</keyword>
<protein>
    <submittedName>
        <fullName evidence="3">Subclass B3 metallo-beta-lactamase</fullName>
        <ecNumber evidence="3">3.5.2.6</ecNumber>
    </submittedName>
</protein>
<gene>
    <name evidence="3" type="primary">bla</name>
    <name evidence="3" type="ORF">ACFSYC_00775</name>
</gene>
<dbReference type="Gene3D" id="3.60.15.10">
    <property type="entry name" value="Ribonuclease Z/Hydroxyacylglutathione hydrolase-like"/>
    <property type="match status" value="1"/>
</dbReference>
<sequence>MKKLLILICLLYIHTFGLAQKISEPAAMSAEWVKPYAPFNIVGNSYYVGTTDLACYLVTTSGGNILINTGLAASTALIKASIEKLGFKFADTKILLTTQAHFDHMGAMAEIKKLTGAKFMVDRGDAGVATDGGLSDYYFGGNHSPFKPIKADRLLNDNDVIKLGGTKLTMLHHPGHTKGSCSFMLTVNGKKRMHKVLIANMPTIIIENRFADVKAYPEMAQDYAYTLKAMKALKFDIWVASHASQFNLAKKHQPGDKYNPAAFVDRKGYDAQLNELQKAFDKKVAGQRTAKIY</sequence>
<dbReference type="SMART" id="SM00849">
    <property type="entry name" value="Lactamase_B"/>
    <property type="match status" value="1"/>
</dbReference>
<dbReference type="PANTHER" id="PTHR42951">
    <property type="entry name" value="METALLO-BETA-LACTAMASE DOMAIN-CONTAINING"/>
    <property type="match status" value="1"/>
</dbReference>
<dbReference type="EC" id="3.5.2.6" evidence="3"/>
<evidence type="ECO:0000259" key="2">
    <source>
        <dbReference type="SMART" id="SM00849"/>
    </source>
</evidence>
<dbReference type="EMBL" id="JBHUON010000001">
    <property type="protein sequence ID" value="MFD2863205.1"/>
    <property type="molecule type" value="Genomic_DNA"/>
</dbReference>
<feature type="domain" description="Metallo-beta-lactamase" evidence="2">
    <location>
        <begin position="52"/>
        <end position="242"/>
    </location>
</feature>
<dbReference type="PANTHER" id="PTHR42951:SF17">
    <property type="entry name" value="METALLO-BETA-LACTAMASE DOMAIN-CONTAINING PROTEIN"/>
    <property type="match status" value="1"/>
</dbReference>
<evidence type="ECO:0000256" key="1">
    <source>
        <dbReference type="SAM" id="SignalP"/>
    </source>
</evidence>
<keyword evidence="3" id="KW-0378">Hydrolase</keyword>
<dbReference type="GO" id="GO:0008800">
    <property type="term" value="F:beta-lactamase activity"/>
    <property type="evidence" value="ECO:0007669"/>
    <property type="project" value="UniProtKB-EC"/>
</dbReference>
<dbReference type="InterPro" id="IPR001279">
    <property type="entry name" value="Metallo-B-lactamas"/>
</dbReference>